<accession>A0ABR1RN75</accession>
<organism evidence="1 2">
    <name type="scientific">Apiospora rasikravindrae</name>
    <dbReference type="NCBI Taxonomy" id="990691"/>
    <lineage>
        <taxon>Eukaryota</taxon>
        <taxon>Fungi</taxon>
        <taxon>Dikarya</taxon>
        <taxon>Ascomycota</taxon>
        <taxon>Pezizomycotina</taxon>
        <taxon>Sordariomycetes</taxon>
        <taxon>Xylariomycetidae</taxon>
        <taxon>Amphisphaeriales</taxon>
        <taxon>Apiosporaceae</taxon>
        <taxon>Apiospora</taxon>
    </lineage>
</organism>
<reference evidence="1 2" key="1">
    <citation type="submission" date="2023-01" db="EMBL/GenBank/DDBJ databases">
        <title>Analysis of 21 Apiospora genomes using comparative genomics revels a genus with tremendous synthesis potential of carbohydrate active enzymes and secondary metabolites.</title>
        <authorList>
            <person name="Sorensen T."/>
        </authorList>
    </citation>
    <scope>NUCLEOTIDE SEQUENCE [LARGE SCALE GENOMIC DNA]</scope>
    <source>
        <strain evidence="1 2">CBS 33761</strain>
    </source>
</reference>
<dbReference type="Proteomes" id="UP001444661">
    <property type="component" value="Unassembled WGS sequence"/>
</dbReference>
<comment type="caution">
    <text evidence="1">The sequence shown here is derived from an EMBL/GenBank/DDBJ whole genome shotgun (WGS) entry which is preliminary data.</text>
</comment>
<sequence>MSVFSLDASLVAATCVGLSNLPVELLAHILGDLDSYEDLAASLSSSPILLNGFLYKKNTILSTVVCSSIGVECLPDALAIVRCPNLSGITDGDELHSRISGYLTNRASQDPRPSSREESVLLCQLDRIIMRFVDDYVRKAKLNNLASLPHWADSSFSRRMTVVEGMPRIDISRAELTRYKLAFLRHELFQKVFIRNQIPRLFSTQEQSGLLMSGLEMWEIVGIEVVNGHFRRQHQLMRESLYDEMQRMLCQYSQQHAQTQPEQVFHEGNCKAPEMRVKLNEQADVVELSEVALDLFPRLTWTSGLELSESLTADDIAIIYKRICTGHDGLRNELRAKPCLVYYGCVTRACYVRSKQLLQAGQDATRMSSRAFPGPTESWKAGLRPIHLMRTYQELGQEPKDFLIIVSTQFAAQGWAFLDRRIDIEQTNQETGARRLRVELRGKHWGWEWKDTSREFLETFNGLYITRNNLASFQQKYGVTNKTK</sequence>
<protein>
    <recommendedName>
        <fullName evidence="3">F-box domain-containing protein</fullName>
    </recommendedName>
</protein>
<evidence type="ECO:0000313" key="2">
    <source>
        <dbReference type="Proteomes" id="UP001444661"/>
    </source>
</evidence>
<dbReference type="EMBL" id="JAQQWK010000014">
    <property type="protein sequence ID" value="KAK8016252.1"/>
    <property type="molecule type" value="Genomic_DNA"/>
</dbReference>
<proteinExistence type="predicted"/>
<evidence type="ECO:0008006" key="3">
    <source>
        <dbReference type="Google" id="ProtNLM"/>
    </source>
</evidence>
<keyword evidence="2" id="KW-1185">Reference proteome</keyword>
<name>A0ABR1RN75_9PEZI</name>
<evidence type="ECO:0000313" key="1">
    <source>
        <dbReference type="EMBL" id="KAK8016252.1"/>
    </source>
</evidence>
<gene>
    <name evidence="1" type="ORF">PG993_014441</name>
</gene>